<comment type="subcellular location">
    <subcellularLocation>
        <location evidence="1 5 6">Nucleus</location>
    </subcellularLocation>
</comment>
<dbReference type="PANTHER" id="PTHR46271">
    <property type="entry name" value="HOMEOBOX PROTEIN, PUTATIVE-RELATED"/>
    <property type="match status" value="1"/>
</dbReference>
<protein>
    <submittedName>
        <fullName evidence="8">Homeobox domain-containing protein</fullName>
    </submittedName>
</protein>
<dbReference type="Pfam" id="PF00046">
    <property type="entry name" value="Homeodomain"/>
    <property type="match status" value="1"/>
</dbReference>
<evidence type="ECO:0000259" key="7">
    <source>
        <dbReference type="PROSITE" id="PS50071"/>
    </source>
</evidence>
<dbReference type="PANTHER" id="PTHR46271:SF4">
    <property type="entry name" value="HOMEOBOX PROTEIN, PUTATIVE-RELATED"/>
    <property type="match status" value="1"/>
</dbReference>
<dbReference type="PROSITE" id="PS00027">
    <property type="entry name" value="HOMEOBOX_1"/>
    <property type="match status" value="1"/>
</dbReference>
<dbReference type="CDD" id="cd00086">
    <property type="entry name" value="homeodomain"/>
    <property type="match status" value="1"/>
</dbReference>
<comment type="caution">
    <text evidence="8">The sequence shown here is derived from an EMBL/GenBank/DDBJ whole genome shotgun (WGS) entry which is preliminary data.</text>
</comment>
<dbReference type="Proteomes" id="UP001201812">
    <property type="component" value="Unassembled WGS sequence"/>
</dbReference>
<keyword evidence="4 5" id="KW-0539">Nucleus</keyword>
<dbReference type="AlphaFoldDB" id="A0AAD4NHU5"/>
<evidence type="ECO:0000313" key="9">
    <source>
        <dbReference type="Proteomes" id="UP001201812"/>
    </source>
</evidence>
<gene>
    <name evidence="8" type="ORF">DdX_02687</name>
</gene>
<feature type="DNA-binding region" description="Homeobox" evidence="5">
    <location>
        <begin position="97"/>
        <end position="156"/>
    </location>
</feature>
<feature type="domain" description="Homeobox" evidence="7">
    <location>
        <begin position="95"/>
        <end position="155"/>
    </location>
</feature>
<reference evidence="8" key="1">
    <citation type="submission" date="2022-01" db="EMBL/GenBank/DDBJ databases">
        <title>Genome Sequence Resource for Two Populations of Ditylenchus destructor, the Migratory Endoparasitic Phytonematode.</title>
        <authorList>
            <person name="Zhang H."/>
            <person name="Lin R."/>
            <person name="Xie B."/>
        </authorList>
    </citation>
    <scope>NUCLEOTIDE SEQUENCE</scope>
    <source>
        <strain evidence="8">BazhouSP</strain>
    </source>
</reference>
<dbReference type="EMBL" id="JAKKPZ010000002">
    <property type="protein sequence ID" value="KAI1725995.1"/>
    <property type="molecule type" value="Genomic_DNA"/>
</dbReference>
<dbReference type="InterPro" id="IPR009057">
    <property type="entry name" value="Homeodomain-like_sf"/>
</dbReference>
<proteinExistence type="predicted"/>
<evidence type="ECO:0000313" key="8">
    <source>
        <dbReference type="EMBL" id="KAI1725995.1"/>
    </source>
</evidence>
<keyword evidence="3 5" id="KW-0371">Homeobox</keyword>
<sequence length="368" mass="41284">MSENEHVRIVPGDNVRLPNKKHETRNVDGKIHDILTSNKYDERASHLVVAKRKECLKRTSENNDKADIHGQLSAKTRKKPFVLEEQSCNSSKNGSKLRRNRTTFTTYQLHELEQAFERSHYPDVFAREQLSLKIQLPEVRVQVWFQNRRAKFRRQEKQDEISLKELAPLRSGANIGKFNEAFTGWPWLSTADYASAFPISTSYPPLAPNMTTTTPTHGQTAVDPASLPFPSKSATQINSLSTDVQSSVTSNAEGLFPNSANPINFPYFPTSYCQNSLMSQSPYYCFPSAANDNEDLSGHSGMETSFNGLSSQTLSHQISQSNLPMHQMAMFAFNNGFSTLNNSTQHTFGMGENHCMTEIGDVLPNPTV</sequence>
<dbReference type="FunFam" id="1.10.10.60:FF:000679">
    <property type="entry name" value="Homeobox protein aristaless"/>
    <property type="match status" value="1"/>
</dbReference>
<evidence type="ECO:0000256" key="2">
    <source>
        <dbReference type="ARBA" id="ARBA00023125"/>
    </source>
</evidence>
<dbReference type="GO" id="GO:0000978">
    <property type="term" value="F:RNA polymerase II cis-regulatory region sequence-specific DNA binding"/>
    <property type="evidence" value="ECO:0007669"/>
    <property type="project" value="TreeGrafter"/>
</dbReference>
<dbReference type="InterPro" id="IPR043562">
    <property type="entry name" value="RAX/RAX2"/>
</dbReference>
<keyword evidence="9" id="KW-1185">Reference proteome</keyword>
<dbReference type="GO" id="GO:0005634">
    <property type="term" value="C:nucleus"/>
    <property type="evidence" value="ECO:0007669"/>
    <property type="project" value="UniProtKB-SubCell"/>
</dbReference>
<keyword evidence="2 5" id="KW-0238">DNA-binding</keyword>
<evidence type="ECO:0000256" key="1">
    <source>
        <dbReference type="ARBA" id="ARBA00004123"/>
    </source>
</evidence>
<evidence type="ECO:0000256" key="3">
    <source>
        <dbReference type="ARBA" id="ARBA00023155"/>
    </source>
</evidence>
<dbReference type="SUPFAM" id="SSF46689">
    <property type="entry name" value="Homeodomain-like"/>
    <property type="match status" value="1"/>
</dbReference>
<evidence type="ECO:0000256" key="4">
    <source>
        <dbReference type="ARBA" id="ARBA00023242"/>
    </source>
</evidence>
<dbReference type="GO" id="GO:0045944">
    <property type="term" value="P:positive regulation of transcription by RNA polymerase II"/>
    <property type="evidence" value="ECO:0007669"/>
    <property type="project" value="InterPro"/>
</dbReference>
<dbReference type="PROSITE" id="PS50071">
    <property type="entry name" value="HOMEOBOX_2"/>
    <property type="match status" value="1"/>
</dbReference>
<dbReference type="InterPro" id="IPR001356">
    <property type="entry name" value="HD"/>
</dbReference>
<dbReference type="Gene3D" id="1.10.10.60">
    <property type="entry name" value="Homeodomain-like"/>
    <property type="match status" value="1"/>
</dbReference>
<accession>A0AAD4NHU5</accession>
<dbReference type="InterPro" id="IPR017970">
    <property type="entry name" value="Homeobox_CS"/>
</dbReference>
<evidence type="ECO:0000256" key="6">
    <source>
        <dbReference type="RuleBase" id="RU000682"/>
    </source>
</evidence>
<dbReference type="GO" id="GO:0000981">
    <property type="term" value="F:DNA-binding transcription factor activity, RNA polymerase II-specific"/>
    <property type="evidence" value="ECO:0007669"/>
    <property type="project" value="InterPro"/>
</dbReference>
<dbReference type="SMART" id="SM00389">
    <property type="entry name" value="HOX"/>
    <property type="match status" value="1"/>
</dbReference>
<organism evidence="8 9">
    <name type="scientific">Ditylenchus destructor</name>
    <dbReference type="NCBI Taxonomy" id="166010"/>
    <lineage>
        <taxon>Eukaryota</taxon>
        <taxon>Metazoa</taxon>
        <taxon>Ecdysozoa</taxon>
        <taxon>Nematoda</taxon>
        <taxon>Chromadorea</taxon>
        <taxon>Rhabditida</taxon>
        <taxon>Tylenchina</taxon>
        <taxon>Tylenchomorpha</taxon>
        <taxon>Sphaerularioidea</taxon>
        <taxon>Anguinidae</taxon>
        <taxon>Anguininae</taxon>
        <taxon>Ditylenchus</taxon>
    </lineage>
</organism>
<evidence type="ECO:0000256" key="5">
    <source>
        <dbReference type="PROSITE-ProRule" id="PRU00108"/>
    </source>
</evidence>
<name>A0AAD4NHU5_9BILA</name>
<dbReference type="GO" id="GO:0030182">
    <property type="term" value="P:neuron differentiation"/>
    <property type="evidence" value="ECO:0007669"/>
    <property type="project" value="UniProtKB-ARBA"/>
</dbReference>